<feature type="domain" description="C2H2-type" evidence="9">
    <location>
        <begin position="232"/>
        <end position="254"/>
    </location>
</feature>
<reference evidence="11" key="1">
    <citation type="submission" date="2025-08" db="UniProtKB">
        <authorList>
            <consortium name="RefSeq"/>
        </authorList>
    </citation>
    <scope>IDENTIFICATION</scope>
    <source>
        <tissue evidence="11">Gonads</tissue>
    </source>
</reference>
<comment type="subcellular location">
    <subcellularLocation>
        <location evidence="1">Nucleus</location>
    </subcellularLocation>
</comment>
<keyword evidence="4 7" id="KW-0863">Zinc-finger</keyword>
<evidence type="ECO:0000256" key="5">
    <source>
        <dbReference type="ARBA" id="ARBA00022833"/>
    </source>
</evidence>
<dbReference type="KEGG" id="lak:106159641"/>
<dbReference type="OrthoDB" id="428658at2759"/>
<organism evidence="10 11">
    <name type="scientific">Lingula anatina</name>
    <name type="common">Brachiopod</name>
    <name type="synonym">Lingula unguis</name>
    <dbReference type="NCBI Taxonomy" id="7574"/>
    <lineage>
        <taxon>Eukaryota</taxon>
        <taxon>Metazoa</taxon>
        <taxon>Spiralia</taxon>
        <taxon>Lophotrochozoa</taxon>
        <taxon>Brachiopoda</taxon>
        <taxon>Linguliformea</taxon>
        <taxon>Lingulata</taxon>
        <taxon>Lingulida</taxon>
        <taxon>Linguloidea</taxon>
        <taxon>Lingulidae</taxon>
        <taxon>Lingula</taxon>
    </lineage>
</organism>
<protein>
    <submittedName>
        <fullName evidence="11">Zinc finger protein 90-like</fullName>
    </submittedName>
</protein>
<dbReference type="PROSITE" id="PS00028">
    <property type="entry name" value="ZINC_FINGER_C2H2_1"/>
    <property type="match status" value="3"/>
</dbReference>
<dbReference type="InterPro" id="IPR050331">
    <property type="entry name" value="Zinc_finger"/>
</dbReference>
<feature type="region of interest" description="Disordered" evidence="8">
    <location>
        <begin position="107"/>
        <end position="168"/>
    </location>
</feature>
<dbReference type="Proteomes" id="UP000085678">
    <property type="component" value="Unplaced"/>
</dbReference>
<dbReference type="GO" id="GO:0010468">
    <property type="term" value="P:regulation of gene expression"/>
    <property type="evidence" value="ECO:0007669"/>
    <property type="project" value="TreeGrafter"/>
</dbReference>
<evidence type="ECO:0000256" key="8">
    <source>
        <dbReference type="SAM" id="MobiDB-lite"/>
    </source>
</evidence>
<evidence type="ECO:0000256" key="4">
    <source>
        <dbReference type="ARBA" id="ARBA00022771"/>
    </source>
</evidence>
<gene>
    <name evidence="11" type="primary">LOC106159641</name>
</gene>
<evidence type="ECO:0000256" key="2">
    <source>
        <dbReference type="ARBA" id="ARBA00022723"/>
    </source>
</evidence>
<keyword evidence="3" id="KW-0677">Repeat</keyword>
<dbReference type="GO" id="GO:0005634">
    <property type="term" value="C:nucleus"/>
    <property type="evidence" value="ECO:0007669"/>
    <property type="project" value="UniProtKB-SubCell"/>
</dbReference>
<proteinExistence type="predicted"/>
<feature type="compositionally biased region" description="Basic and acidic residues" evidence="8">
    <location>
        <begin position="138"/>
        <end position="148"/>
    </location>
</feature>
<evidence type="ECO:0000256" key="6">
    <source>
        <dbReference type="ARBA" id="ARBA00023242"/>
    </source>
</evidence>
<accession>A0A2R2MQQ3</accession>
<dbReference type="AlphaFoldDB" id="A0A2R2MQQ3"/>
<evidence type="ECO:0000313" key="10">
    <source>
        <dbReference type="Proteomes" id="UP000085678"/>
    </source>
</evidence>
<feature type="domain" description="C2H2-type" evidence="9">
    <location>
        <begin position="171"/>
        <end position="199"/>
    </location>
</feature>
<dbReference type="SUPFAM" id="SSF57667">
    <property type="entry name" value="beta-beta-alpha zinc fingers"/>
    <property type="match status" value="2"/>
</dbReference>
<keyword evidence="6" id="KW-0539">Nucleus</keyword>
<keyword evidence="2" id="KW-0479">Metal-binding</keyword>
<feature type="domain" description="C2H2-type" evidence="9">
    <location>
        <begin position="296"/>
        <end position="324"/>
    </location>
</feature>
<dbReference type="PANTHER" id="PTHR16515">
    <property type="entry name" value="PR DOMAIN ZINC FINGER PROTEIN"/>
    <property type="match status" value="1"/>
</dbReference>
<dbReference type="PROSITE" id="PS50157">
    <property type="entry name" value="ZINC_FINGER_C2H2_2"/>
    <property type="match status" value="3"/>
</dbReference>
<dbReference type="Pfam" id="PF13912">
    <property type="entry name" value="zf-C2H2_6"/>
    <property type="match status" value="1"/>
</dbReference>
<evidence type="ECO:0000259" key="9">
    <source>
        <dbReference type="PROSITE" id="PS50157"/>
    </source>
</evidence>
<dbReference type="GeneID" id="106159641"/>
<keyword evidence="5" id="KW-0862">Zinc</keyword>
<dbReference type="OMA" id="CWKILPR"/>
<evidence type="ECO:0000256" key="3">
    <source>
        <dbReference type="ARBA" id="ARBA00022737"/>
    </source>
</evidence>
<evidence type="ECO:0000313" key="11">
    <source>
        <dbReference type="RefSeq" id="XP_023932576.1"/>
    </source>
</evidence>
<sequence>MSSQVDRLPLITELLTKTVRKWCQENLVFSSRLQIKGVINIHRDKELIVTTLDEVINKEDVEESEAPPSSPSGVLSSLSFSQGHLVFSTDQLQKVFRDALNHVVHTDTAEEDFESPRDNTPVSFHDKKDDGSMWADISKTHTSSDQKSIKGQRSRSVKSPPSKDGKIAKKHQCVLCRKQFRKKATLEKHIIVVHKGYGDSCDVGEESEKLTLREINTQSKCHGGKEQEVTKCVCDTCAEAFASLAALKVHMRCHETAGKMEAPLHCAVCNKTFEQDAALLQHRSSGECNQSETASFMCNLCGQEFKTQKTLNEHKQGMHGSRRYICQCGKEFRWRSSLRRHILFCPFLKMLAAGETSCGDLVSNEDGVTAGNLF</sequence>
<dbReference type="PANTHER" id="PTHR16515:SF66">
    <property type="entry name" value="C2H2-TYPE DOMAIN-CONTAINING PROTEIN"/>
    <property type="match status" value="1"/>
</dbReference>
<keyword evidence="10" id="KW-1185">Reference proteome</keyword>
<dbReference type="InterPro" id="IPR013087">
    <property type="entry name" value="Znf_C2H2_type"/>
</dbReference>
<evidence type="ECO:0000256" key="7">
    <source>
        <dbReference type="PROSITE-ProRule" id="PRU00042"/>
    </source>
</evidence>
<dbReference type="Pfam" id="PF00096">
    <property type="entry name" value="zf-C2H2"/>
    <property type="match status" value="2"/>
</dbReference>
<dbReference type="InterPro" id="IPR036236">
    <property type="entry name" value="Znf_C2H2_sf"/>
</dbReference>
<dbReference type="Gene3D" id="3.30.160.60">
    <property type="entry name" value="Classic Zinc Finger"/>
    <property type="match status" value="2"/>
</dbReference>
<dbReference type="RefSeq" id="XP_023932576.1">
    <property type="nucleotide sequence ID" value="XM_024076808.1"/>
</dbReference>
<dbReference type="GO" id="GO:0008270">
    <property type="term" value="F:zinc ion binding"/>
    <property type="evidence" value="ECO:0007669"/>
    <property type="project" value="UniProtKB-KW"/>
</dbReference>
<evidence type="ECO:0000256" key="1">
    <source>
        <dbReference type="ARBA" id="ARBA00004123"/>
    </source>
</evidence>
<dbReference type="SMART" id="SM00355">
    <property type="entry name" value="ZnF_C2H2"/>
    <property type="match status" value="5"/>
</dbReference>
<name>A0A2R2MQQ3_LINAN</name>
<dbReference type="InParanoid" id="A0A2R2MQQ3"/>